<dbReference type="GO" id="GO:0016151">
    <property type="term" value="F:nickel cation binding"/>
    <property type="evidence" value="ECO:0007669"/>
    <property type="project" value="InterPro"/>
</dbReference>
<dbReference type="Pfam" id="PF01774">
    <property type="entry name" value="UreD"/>
    <property type="match status" value="1"/>
</dbReference>
<sequence length="117" mass="13245">MIGETFSHGTLSNRLEVWVDDEPLLVERLQLQEGELSSVAERPWVGTLLCYPATDALRDALAPLGLYAGASLTDRLLTVRFLSDDNLICQRVMRDVWQFLRPHLTGKSPVLPRIWLT</sequence>
<gene>
    <name evidence="2" type="primary">ureD</name>
    <name evidence="2" type="ORF">NCTC5047_02713</name>
</gene>
<reference evidence="2 3" key="1">
    <citation type="submission" date="2018-06" db="EMBL/GenBank/DDBJ databases">
        <authorList>
            <consortium name="Pathogen Informatics"/>
            <person name="Doyle S."/>
        </authorList>
    </citation>
    <scope>NUCLEOTIDE SEQUENCE [LARGE SCALE GENOMIC DNA]</scope>
    <source>
        <strain evidence="2 3">NCTC5047</strain>
    </source>
</reference>
<evidence type="ECO:0000256" key="1">
    <source>
        <dbReference type="ARBA" id="ARBA00023186"/>
    </source>
</evidence>
<dbReference type="EMBL" id="UGLH01000006">
    <property type="protein sequence ID" value="STT81777.1"/>
    <property type="molecule type" value="Genomic_DNA"/>
</dbReference>
<dbReference type="Proteomes" id="UP000254340">
    <property type="component" value="Unassembled WGS sequence"/>
</dbReference>
<accession>A0A377XES4</accession>
<proteinExistence type="predicted"/>
<organism evidence="2 3">
    <name type="scientific">Klebsiella pneumoniae</name>
    <dbReference type="NCBI Taxonomy" id="573"/>
    <lineage>
        <taxon>Bacteria</taxon>
        <taxon>Pseudomonadati</taxon>
        <taxon>Pseudomonadota</taxon>
        <taxon>Gammaproteobacteria</taxon>
        <taxon>Enterobacterales</taxon>
        <taxon>Enterobacteriaceae</taxon>
        <taxon>Klebsiella/Raoultella group</taxon>
        <taxon>Klebsiella</taxon>
        <taxon>Klebsiella pneumoniae complex</taxon>
    </lineage>
</organism>
<keyword evidence="1" id="KW-0143">Chaperone</keyword>
<evidence type="ECO:0000313" key="2">
    <source>
        <dbReference type="EMBL" id="STT81777.1"/>
    </source>
</evidence>
<name>A0A377XES4_KLEPN</name>
<protein>
    <submittedName>
        <fullName evidence="2">Urease accessory protein UreD</fullName>
    </submittedName>
</protein>
<dbReference type="AlphaFoldDB" id="A0A377XES4"/>
<dbReference type="InterPro" id="IPR002669">
    <property type="entry name" value="UreD"/>
</dbReference>
<evidence type="ECO:0000313" key="3">
    <source>
        <dbReference type="Proteomes" id="UP000254340"/>
    </source>
</evidence>